<evidence type="ECO:0000313" key="4">
    <source>
        <dbReference type="Proteomes" id="UP000054097"/>
    </source>
</evidence>
<dbReference type="Gene3D" id="2.60.120.260">
    <property type="entry name" value="Galactose-binding domain-like"/>
    <property type="match status" value="2"/>
</dbReference>
<reference evidence="3 4" key="1">
    <citation type="submission" date="2014-04" db="EMBL/GenBank/DDBJ databases">
        <authorList>
            <consortium name="DOE Joint Genome Institute"/>
            <person name="Kuo A."/>
            <person name="Zuccaro A."/>
            <person name="Kohler A."/>
            <person name="Nagy L.G."/>
            <person name="Floudas D."/>
            <person name="Copeland A."/>
            <person name="Barry K.W."/>
            <person name="Cichocki N."/>
            <person name="Veneault-Fourrey C."/>
            <person name="LaButti K."/>
            <person name="Lindquist E.A."/>
            <person name="Lipzen A."/>
            <person name="Lundell T."/>
            <person name="Morin E."/>
            <person name="Murat C."/>
            <person name="Sun H."/>
            <person name="Tunlid A."/>
            <person name="Henrissat B."/>
            <person name="Grigoriev I.V."/>
            <person name="Hibbett D.S."/>
            <person name="Martin F."/>
            <person name="Nordberg H.P."/>
            <person name="Cantor M.N."/>
            <person name="Hua S.X."/>
        </authorList>
    </citation>
    <scope>NUCLEOTIDE SEQUENCE [LARGE SCALE GENOMIC DNA]</scope>
    <source>
        <strain evidence="3 4">MAFF 305830</strain>
    </source>
</reference>
<dbReference type="EMBL" id="KN824354">
    <property type="protein sequence ID" value="KIM22514.1"/>
    <property type="molecule type" value="Genomic_DNA"/>
</dbReference>
<sequence length="541" mass="55763">MSKVLIVDDANSGIAYNGSWTTQAFVWANSNEYASTVHRAGAAGDQLSYTFFGTGISVYGTIDTPSTKGLPSATFSIDGAPSTALNSTGSLVIDNRGIVTSHVLLYKSTSLAKGSHTITVKTGTPANATAQFYFDYFAVSTGSDSTSGDVLVDDRDSSIVYSGPWVDNGISAEYLGTTRQSPGTANGGTATFRFNGTGITVIGTTAQSSGASSVAQIGFDIDGVRNNTFTGPENAQAILHTPFFQVSGLANDKEHTITMNTLTPNVWFLDFMVYKTENSAIAGGGPAPGASGGGGSGPSTGAIAGGVIAAVIGVLAIAGIIFIFIRRRRMSCEDDSDQERVQGGTPRPFPVPLSSTEGHSQGHPEMSTFNPFISNGSHGNLPASKGGRSVANGSSQGVVRPASSSYIGGGSSAYSGMAPEESQYDSSLPSPPLNASPPGRNNAHGTHTYNNPLYPQFDAGSAAGGGGRARDQASTHMTSSHNGDTSNYEGTPNEKARFMHAQNRAMATQQTAAPSTLSPTTIEEDSGIRIPAVSPPIYTAD</sequence>
<feature type="transmembrane region" description="Helical" evidence="2">
    <location>
        <begin position="303"/>
        <end position="325"/>
    </location>
</feature>
<proteinExistence type="predicted"/>
<name>A0A0C3AR34_SERVB</name>
<dbReference type="AlphaFoldDB" id="A0A0C3AR34"/>
<evidence type="ECO:0000256" key="2">
    <source>
        <dbReference type="SAM" id="Phobius"/>
    </source>
</evidence>
<feature type="compositionally biased region" description="Polar residues" evidence="1">
    <location>
        <begin position="367"/>
        <end position="378"/>
    </location>
</feature>
<feature type="compositionally biased region" description="Polar residues" evidence="1">
    <location>
        <begin position="475"/>
        <end position="490"/>
    </location>
</feature>
<evidence type="ECO:0000313" key="3">
    <source>
        <dbReference type="EMBL" id="KIM22514.1"/>
    </source>
</evidence>
<feature type="compositionally biased region" description="Polar residues" evidence="1">
    <location>
        <begin position="505"/>
        <end position="521"/>
    </location>
</feature>
<accession>A0A0C3AR34</accession>
<feature type="compositionally biased region" description="Polar residues" evidence="1">
    <location>
        <begin position="443"/>
        <end position="453"/>
    </location>
</feature>
<organism evidence="3 4">
    <name type="scientific">Serendipita vermifera MAFF 305830</name>
    <dbReference type="NCBI Taxonomy" id="933852"/>
    <lineage>
        <taxon>Eukaryota</taxon>
        <taxon>Fungi</taxon>
        <taxon>Dikarya</taxon>
        <taxon>Basidiomycota</taxon>
        <taxon>Agaricomycotina</taxon>
        <taxon>Agaricomycetes</taxon>
        <taxon>Sebacinales</taxon>
        <taxon>Serendipitaceae</taxon>
        <taxon>Serendipita</taxon>
    </lineage>
</organism>
<protein>
    <submittedName>
        <fullName evidence="3">Uncharacterized protein</fullName>
    </submittedName>
</protein>
<feature type="region of interest" description="Disordered" evidence="1">
    <location>
        <begin position="334"/>
        <end position="541"/>
    </location>
</feature>
<feature type="compositionally biased region" description="Low complexity" evidence="1">
    <location>
        <begin position="402"/>
        <end position="416"/>
    </location>
</feature>
<keyword evidence="2" id="KW-0812">Transmembrane</keyword>
<dbReference type="OrthoDB" id="3265734at2759"/>
<dbReference type="STRING" id="933852.A0A0C3AR34"/>
<reference evidence="4" key="2">
    <citation type="submission" date="2015-01" db="EMBL/GenBank/DDBJ databases">
        <title>Evolutionary Origins and Diversification of the Mycorrhizal Mutualists.</title>
        <authorList>
            <consortium name="DOE Joint Genome Institute"/>
            <consortium name="Mycorrhizal Genomics Consortium"/>
            <person name="Kohler A."/>
            <person name="Kuo A."/>
            <person name="Nagy L.G."/>
            <person name="Floudas D."/>
            <person name="Copeland A."/>
            <person name="Barry K.W."/>
            <person name="Cichocki N."/>
            <person name="Veneault-Fourrey C."/>
            <person name="LaButti K."/>
            <person name="Lindquist E.A."/>
            <person name="Lipzen A."/>
            <person name="Lundell T."/>
            <person name="Morin E."/>
            <person name="Murat C."/>
            <person name="Riley R."/>
            <person name="Ohm R."/>
            <person name="Sun H."/>
            <person name="Tunlid A."/>
            <person name="Henrissat B."/>
            <person name="Grigoriev I.V."/>
            <person name="Hibbett D.S."/>
            <person name="Martin F."/>
        </authorList>
    </citation>
    <scope>NUCLEOTIDE SEQUENCE [LARGE SCALE GENOMIC DNA]</scope>
    <source>
        <strain evidence="4">MAFF 305830</strain>
    </source>
</reference>
<dbReference type="HOGENOM" id="CLU_030442_0_0_1"/>
<gene>
    <name evidence="3" type="ORF">M408DRAFT_332890</name>
</gene>
<dbReference type="NCBIfam" id="TIGR01167">
    <property type="entry name" value="LPXTG_anchor"/>
    <property type="match status" value="1"/>
</dbReference>
<dbReference type="Proteomes" id="UP000054097">
    <property type="component" value="Unassembled WGS sequence"/>
</dbReference>
<evidence type="ECO:0000256" key="1">
    <source>
        <dbReference type="SAM" id="MobiDB-lite"/>
    </source>
</evidence>
<keyword evidence="2" id="KW-0472">Membrane</keyword>
<keyword evidence="4" id="KW-1185">Reference proteome</keyword>
<keyword evidence="2" id="KW-1133">Transmembrane helix</keyword>